<comment type="caution">
    <text evidence="2">The sequence shown here is derived from an EMBL/GenBank/DDBJ whole genome shotgun (WGS) entry which is preliminary data.</text>
</comment>
<evidence type="ECO:0000256" key="1">
    <source>
        <dbReference type="SAM" id="MobiDB-lite"/>
    </source>
</evidence>
<proteinExistence type="predicted"/>
<sequence>MTQYKLEYLKRSLYLSKKNDERQFTQNGNGNYRYPTHSMRTHGGISKTT</sequence>
<evidence type="ECO:0000313" key="2">
    <source>
        <dbReference type="EMBL" id="EKR65822.1"/>
    </source>
</evidence>
<dbReference type="AlphaFoldDB" id="A0A828Z466"/>
<protein>
    <submittedName>
        <fullName evidence="2">Uncharacterized protein</fullName>
    </submittedName>
</protein>
<accession>A0A828Z466</accession>
<dbReference type="Proteomes" id="UP000001338">
    <property type="component" value="Unassembled WGS sequence"/>
</dbReference>
<name>A0A828Z466_9LEPT</name>
<dbReference type="EMBL" id="AFLV02000013">
    <property type="protein sequence ID" value="EKR65822.1"/>
    <property type="molecule type" value="Genomic_DNA"/>
</dbReference>
<feature type="region of interest" description="Disordered" evidence="1">
    <location>
        <begin position="20"/>
        <end position="49"/>
    </location>
</feature>
<evidence type="ECO:0000313" key="3">
    <source>
        <dbReference type="Proteomes" id="UP000001338"/>
    </source>
</evidence>
<reference evidence="2 3" key="1">
    <citation type="submission" date="2012-10" db="EMBL/GenBank/DDBJ databases">
        <authorList>
            <person name="Harkins D.M."/>
            <person name="Durkin A.S."/>
            <person name="Brinkac L.M."/>
            <person name="Haft D.H."/>
            <person name="Selengut J.D."/>
            <person name="Sanka R."/>
            <person name="DePew J."/>
            <person name="Purushe J."/>
            <person name="Whelen A.C."/>
            <person name="Vinetz J.M."/>
            <person name="Sutton G.G."/>
            <person name="Nierman W.C."/>
            <person name="Fouts D.E."/>
        </authorList>
    </citation>
    <scope>NUCLEOTIDE SEQUENCE [LARGE SCALE GENOMIC DNA]</scope>
    <source>
        <strain evidence="2 3">2006001853</strain>
    </source>
</reference>
<gene>
    <name evidence="2" type="ORF">LEP1GSC036_2609</name>
</gene>
<organism evidence="2 3">
    <name type="scientific">Leptospira weilii str. 2006001853</name>
    <dbReference type="NCBI Taxonomy" id="1001589"/>
    <lineage>
        <taxon>Bacteria</taxon>
        <taxon>Pseudomonadati</taxon>
        <taxon>Spirochaetota</taxon>
        <taxon>Spirochaetia</taxon>
        <taxon>Leptospirales</taxon>
        <taxon>Leptospiraceae</taxon>
        <taxon>Leptospira</taxon>
    </lineage>
</organism>